<dbReference type="Proteomes" id="UP001432180">
    <property type="component" value="Chromosome"/>
</dbReference>
<accession>A0ABZ0SD04</accession>
<proteinExistence type="predicted"/>
<feature type="domain" description="HEPN" evidence="1">
    <location>
        <begin position="13"/>
        <end position="123"/>
    </location>
</feature>
<evidence type="ECO:0000259" key="1">
    <source>
        <dbReference type="Pfam" id="PF05168"/>
    </source>
</evidence>
<dbReference type="RefSeq" id="WP_328983971.1">
    <property type="nucleotide sequence ID" value="NZ_CP121472.1"/>
</dbReference>
<dbReference type="Gene3D" id="1.20.120.330">
    <property type="entry name" value="Nucleotidyltransferases domain 2"/>
    <property type="match status" value="1"/>
</dbReference>
<gene>
    <name evidence="2" type="ORF">Thiowin_03253</name>
</gene>
<protein>
    <submittedName>
        <fullName evidence="2">HEPN domain protein</fullName>
    </submittedName>
</protein>
<evidence type="ECO:0000313" key="3">
    <source>
        <dbReference type="Proteomes" id="UP001432180"/>
    </source>
</evidence>
<reference evidence="2 3" key="1">
    <citation type="journal article" date="2023" name="Microorganisms">
        <title>Thiorhodovibrio frisius and Trv. litoralis spp. nov., Two Novel Members from a Clade of Fastidious Purple Sulfur Bacteria That Exhibit Unique Red-Shifted Light-Harvesting Capabilities.</title>
        <authorList>
            <person name="Methner A."/>
            <person name="Kuzyk S.B."/>
            <person name="Petersen J."/>
            <person name="Bauer S."/>
            <person name="Brinkmann H."/>
            <person name="Sichau K."/>
            <person name="Wanner G."/>
            <person name="Wolf J."/>
            <person name="Neumann-Schaal M."/>
            <person name="Henke P."/>
            <person name="Tank M."/>
            <person name="Sproer C."/>
            <person name="Bunk B."/>
            <person name="Overmann J."/>
        </authorList>
    </citation>
    <scope>NUCLEOTIDE SEQUENCE [LARGE SCALE GENOMIC DNA]</scope>
    <source>
        <strain evidence="2 3">DSM 6702</strain>
    </source>
</reference>
<dbReference type="SUPFAM" id="SSF81593">
    <property type="entry name" value="Nucleotidyltransferase substrate binding subunit/domain"/>
    <property type="match status" value="1"/>
</dbReference>
<organism evidence="2 3">
    <name type="scientific">Thiorhodovibrio winogradskyi</name>
    <dbReference type="NCBI Taxonomy" id="77007"/>
    <lineage>
        <taxon>Bacteria</taxon>
        <taxon>Pseudomonadati</taxon>
        <taxon>Pseudomonadota</taxon>
        <taxon>Gammaproteobacteria</taxon>
        <taxon>Chromatiales</taxon>
        <taxon>Chromatiaceae</taxon>
        <taxon>Thiorhodovibrio</taxon>
    </lineage>
</organism>
<dbReference type="Pfam" id="PF05168">
    <property type="entry name" value="HEPN"/>
    <property type="match status" value="1"/>
</dbReference>
<name>A0ABZ0SD04_9GAMM</name>
<evidence type="ECO:0000313" key="2">
    <source>
        <dbReference type="EMBL" id="WPL18194.1"/>
    </source>
</evidence>
<sequence>MKLDQIRDNIRQKYSDARLLIENGRYANAIYLCGYCIELSLKYAIAARLHWPAYRTEGKLKFLRVHDLDVLVPLTGQEQYIKTLPSWSVAIQWNESRRYEDPALATEQDATDMLGAAKEFAETLCAISL</sequence>
<dbReference type="InterPro" id="IPR007842">
    <property type="entry name" value="HEPN_dom"/>
</dbReference>
<keyword evidence="3" id="KW-1185">Reference proteome</keyword>
<dbReference type="EMBL" id="CP121472">
    <property type="protein sequence ID" value="WPL18194.1"/>
    <property type="molecule type" value="Genomic_DNA"/>
</dbReference>